<gene>
    <name evidence="3" type="ORF">EGI31_11235</name>
</gene>
<dbReference type="AlphaFoldDB" id="A0AAE3H5S4"/>
<dbReference type="Proteomes" id="UP001204144">
    <property type="component" value="Unassembled WGS sequence"/>
</dbReference>
<dbReference type="Gene3D" id="3.30.1370.60">
    <property type="entry name" value="Hypothetical oxidoreductase yiak, domain 2"/>
    <property type="match status" value="1"/>
</dbReference>
<evidence type="ECO:0000313" key="4">
    <source>
        <dbReference type="Proteomes" id="UP001204144"/>
    </source>
</evidence>
<organism evidence="3 4">
    <name type="scientific">Lacihabitans soyangensis</name>
    <dbReference type="NCBI Taxonomy" id="869394"/>
    <lineage>
        <taxon>Bacteria</taxon>
        <taxon>Pseudomonadati</taxon>
        <taxon>Bacteroidota</taxon>
        <taxon>Cytophagia</taxon>
        <taxon>Cytophagales</taxon>
        <taxon>Leadbetterellaceae</taxon>
        <taxon>Lacihabitans</taxon>
    </lineage>
</organism>
<comment type="caution">
    <text evidence="3">The sequence shown here is derived from an EMBL/GenBank/DDBJ whole genome shotgun (WGS) entry which is preliminary data.</text>
</comment>
<evidence type="ECO:0000256" key="2">
    <source>
        <dbReference type="ARBA" id="ARBA00023002"/>
    </source>
</evidence>
<protein>
    <submittedName>
        <fullName evidence="3">Ldh family oxidoreductase</fullName>
    </submittedName>
</protein>
<dbReference type="EMBL" id="RJUF01000031">
    <property type="protein sequence ID" value="MCP9763530.1"/>
    <property type="molecule type" value="Genomic_DNA"/>
</dbReference>
<evidence type="ECO:0000256" key="1">
    <source>
        <dbReference type="ARBA" id="ARBA00006056"/>
    </source>
</evidence>
<dbReference type="SUPFAM" id="SSF89733">
    <property type="entry name" value="L-sulfolactate dehydrogenase-like"/>
    <property type="match status" value="1"/>
</dbReference>
<dbReference type="Pfam" id="PF02615">
    <property type="entry name" value="Ldh_2"/>
    <property type="match status" value="1"/>
</dbReference>
<dbReference type="GO" id="GO:0016491">
    <property type="term" value="F:oxidoreductase activity"/>
    <property type="evidence" value="ECO:0007669"/>
    <property type="project" value="UniProtKB-KW"/>
</dbReference>
<dbReference type="InterPro" id="IPR043144">
    <property type="entry name" value="Mal/L-sulf/L-lact_DH-like_ah"/>
</dbReference>
<dbReference type="Gene3D" id="1.10.1530.10">
    <property type="match status" value="1"/>
</dbReference>
<keyword evidence="2" id="KW-0560">Oxidoreductase</keyword>
<evidence type="ECO:0000313" key="3">
    <source>
        <dbReference type="EMBL" id="MCP9763530.1"/>
    </source>
</evidence>
<dbReference type="InterPro" id="IPR043143">
    <property type="entry name" value="Mal/L-sulf/L-lact_DH-like_NADP"/>
</dbReference>
<reference evidence="3 4" key="1">
    <citation type="submission" date="2018-11" db="EMBL/GenBank/DDBJ databases">
        <title>Novel bacteria species description.</title>
        <authorList>
            <person name="Han J.-H."/>
        </authorList>
    </citation>
    <scope>NUCLEOTIDE SEQUENCE [LARGE SCALE GENOMIC DNA]</scope>
    <source>
        <strain evidence="3 4">KCTC23259</strain>
    </source>
</reference>
<name>A0AAE3H5S4_9BACT</name>
<dbReference type="PANTHER" id="PTHR11091:SF0">
    <property type="entry name" value="MALATE DEHYDROGENASE"/>
    <property type="match status" value="1"/>
</dbReference>
<dbReference type="InterPro" id="IPR003767">
    <property type="entry name" value="Malate/L-lactate_DH-like"/>
</dbReference>
<keyword evidence="4" id="KW-1185">Reference proteome</keyword>
<comment type="similarity">
    <text evidence="1">Belongs to the LDH2/MDH2 oxidoreductase family.</text>
</comment>
<proteinExistence type="inferred from homology"/>
<sequence length="338" mass="36917">MQNTSPKYTELLPKLISAFQSKGLDFEKAESTARILLEGELLGHTTHGLALVKPYLDELESGQMEKSGSYEVINKTSSSETWNGRYLPGIWLTEKAIEKASEIAKNEGIGTVVIQKSHHIACLAAFLEKIARQNLMVIIACSDPRNKTVAPFGGKIPVYSPNPLALGIPTENDPIMIDLSMSTTANAVVNRAAKNNEKLGGEWLLKSDGTATNDPQTFFQNPPSSLLPLGGMDLGYKGFALGIMIEAMTSALGGHGRSDNPERWGASVFVQVIDPSKFSGESYFLKEMEFFKNQCLASTPLNTKNPVRMPGEKGLERKKWSLENGIRISEELANLISI</sequence>
<dbReference type="InterPro" id="IPR036111">
    <property type="entry name" value="Mal/L-sulfo/L-lacto_DH-like_sf"/>
</dbReference>
<accession>A0AAE3H5S4</accession>
<dbReference type="RefSeq" id="WP_255037310.1">
    <property type="nucleotide sequence ID" value="NZ_RJUF01000031.1"/>
</dbReference>
<dbReference type="PANTHER" id="PTHR11091">
    <property type="entry name" value="OXIDOREDUCTASE-RELATED"/>
    <property type="match status" value="1"/>
</dbReference>